<reference evidence="1 2" key="1">
    <citation type="journal article" date="2020" name="Phytopathology">
        <title>A high-quality genome resource of Botrytis fragariae, a new and rapidly spreading fungal pathogen causing strawberry gray mold in the U.S.A.</title>
        <authorList>
            <person name="Wu Y."/>
            <person name="Saski C.A."/>
            <person name="Schnabel G."/>
            <person name="Xiao S."/>
            <person name="Hu M."/>
        </authorList>
    </citation>
    <scope>NUCLEOTIDE SEQUENCE [LARGE SCALE GENOMIC DNA]</scope>
    <source>
        <strain evidence="1 2">BVB16</strain>
    </source>
</reference>
<dbReference type="Proteomes" id="UP000531561">
    <property type="component" value="Unassembled WGS sequence"/>
</dbReference>
<keyword evidence="2" id="KW-1185">Reference proteome</keyword>
<sequence length="130" mass="15197">MSVRSEYLIAEDLEEEISCRFYVPGGQKSGPLYGQYFQDDALGSIDIEQLDQERGRYKSIAVVWRKWGPPLEDLGTEERKHEPPLRKLTTEKWKRNNIALRHIVEERQLYVQSLLESHGISVGMKHRGRE</sequence>
<proteinExistence type="predicted"/>
<dbReference type="RefSeq" id="XP_037188247.1">
    <property type="nucleotide sequence ID" value="XM_037341435.1"/>
</dbReference>
<name>A0A8H6EEL2_9HELO</name>
<accession>A0A8H6EEL2</accession>
<dbReference type="AlphaFoldDB" id="A0A8H6EEL2"/>
<gene>
    <name evidence="1" type="ORF">Bfra_011105</name>
</gene>
<evidence type="ECO:0000313" key="1">
    <source>
        <dbReference type="EMBL" id="KAF5869298.1"/>
    </source>
</evidence>
<dbReference type="OrthoDB" id="3545919at2759"/>
<evidence type="ECO:0000313" key="2">
    <source>
        <dbReference type="Proteomes" id="UP000531561"/>
    </source>
</evidence>
<dbReference type="GeneID" id="59265127"/>
<comment type="caution">
    <text evidence="1">The sequence shown here is derived from an EMBL/GenBank/DDBJ whole genome shotgun (WGS) entry which is preliminary data.</text>
</comment>
<dbReference type="EMBL" id="JABFCT010000017">
    <property type="protein sequence ID" value="KAF5869298.1"/>
    <property type="molecule type" value="Genomic_DNA"/>
</dbReference>
<protein>
    <submittedName>
        <fullName evidence="1">Uncharacterized protein</fullName>
    </submittedName>
</protein>
<organism evidence="1 2">
    <name type="scientific">Botrytis fragariae</name>
    <dbReference type="NCBI Taxonomy" id="1964551"/>
    <lineage>
        <taxon>Eukaryota</taxon>
        <taxon>Fungi</taxon>
        <taxon>Dikarya</taxon>
        <taxon>Ascomycota</taxon>
        <taxon>Pezizomycotina</taxon>
        <taxon>Leotiomycetes</taxon>
        <taxon>Helotiales</taxon>
        <taxon>Sclerotiniaceae</taxon>
        <taxon>Botrytis</taxon>
    </lineage>
</organism>